<keyword evidence="2" id="KW-1185">Reference proteome</keyword>
<accession>A0A5N6KUT9</accession>
<reference evidence="1 2" key="1">
    <citation type="submission" date="2019-06" db="EMBL/GenBank/DDBJ databases">
        <title>A chromosomal-level reference genome of Carpinus fangiana (Coryloideae, Betulaceae).</title>
        <authorList>
            <person name="Yang X."/>
            <person name="Wang Z."/>
            <person name="Zhang L."/>
            <person name="Hao G."/>
            <person name="Liu J."/>
            <person name="Yang Y."/>
        </authorList>
    </citation>
    <scope>NUCLEOTIDE SEQUENCE [LARGE SCALE GENOMIC DNA]</scope>
    <source>
        <strain evidence="1">Cfa_2016G</strain>
        <tissue evidence="1">Leaf</tissue>
    </source>
</reference>
<gene>
    <name evidence="1" type="ORF">FH972_022549</name>
</gene>
<protein>
    <submittedName>
        <fullName evidence="1">Uncharacterized protein</fullName>
    </submittedName>
</protein>
<name>A0A5N6KUT9_9ROSI</name>
<evidence type="ECO:0000313" key="2">
    <source>
        <dbReference type="Proteomes" id="UP000327013"/>
    </source>
</evidence>
<sequence length="113" mass="12533">MAWDPIIMSGVTATSHGRMILIDLCSIGPLAWFANSQHTSKFMVTTCKAACCRYDVRRGAAAMCLRDSPRFGYFPQRRFIASIRRAKNCCLCGLKALAMNTKGQGCSAFFDHE</sequence>
<evidence type="ECO:0000313" key="1">
    <source>
        <dbReference type="EMBL" id="KAB8342953.1"/>
    </source>
</evidence>
<dbReference type="EMBL" id="VIBQ01000012">
    <property type="protein sequence ID" value="KAB8342953.1"/>
    <property type="molecule type" value="Genomic_DNA"/>
</dbReference>
<comment type="caution">
    <text evidence="1">The sequence shown here is derived from an EMBL/GenBank/DDBJ whole genome shotgun (WGS) entry which is preliminary data.</text>
</comment>
<dbReference type="Proteomes" id="UP000327013">
    <property type="component" value="Unassembled WGS sequence"/>
</dbReference>
<organism evidence="1 2">
    <name type="scientific">Carpinus fangiana</name>
    <dbReference type="NCBI Taxonomy" id="176857"/>
    <lineage>
        <taxon>Eukaryota</taxon>
        <taxon>Viridiplantae</taxon>
        <taxon>Streptophyta</taxon>
        <taxon>Embryophyta</taxon>
        <taxon>Tracheophyta</taxon>
        <taxon>Spermatophyta</taxon>
        <taxon>Magnoliopsida</taxon>
        <taxon>eudicotyledons</taxon>
        <taxon>Gunneridae</taxon>
        <taxon>Pentapetalae</taxon>
        <taxon>rosids</taxon>
        <taxon>fabids</taxon>
        <taxon>Fagales</taxon>
        <taxon>Betulaceae</taxon>
        <taxon>Carpinus</taxon>
    </lineage>
</organism>
<proteinExistence type="predicted"/>
<dbReference type="AlphaFoldDB" id="A0A5N6KUT9"/>